<evidence type="ECO:0000256" key="9">
    <source>
        <dbReference type="RuleBase" id="RU311113"/>
    </source>
</evidence>
<dbReference type="AlphaFoldDB" id="A0A9D3ZQP4"/>
<dbReference type="PANTHER" id="PTHR23415">
    <property type="entry name" value="CYCLIN-DEPENDENT KINASES REGULATORY SUBUNIT/60S RIBOSOME SUBUNIT BIOGENESIS PROTEIN NIP7"/>
    <property type="match status" value="1"/>
</dbReference>
<proteinExistence type="inferred from homology"/>
<dbReference type="OrthoDB" id="2017365at2759"/>
<keyword evidence="12" id="KW-1185">Reference proteome</keyword>
<keyword evidence="8 9" id="KW-0131">Cell cycle</keyword>
<evidence type="ECO:0000256" key="1">
    <source>
        <dbReference type="ARBA" id="ARBA00004123"/>
    </source>
</evidence>
<dbReference type="GO" id="GO:0051301">
    <property type="term" value="P:cell division"/>
    <property type="evidence" value="ECO:0007669"/>
    <property type="project" value="UniProtKB-UniRule"/>
</dbReference>
<dbReference type="FunFam" id="3.30.1740.10:FF:000004">
    <property type="entry name" value="Poly [ADP-ribose] polymerase"/>
    <property type="match status" value="1"/>
</dbReference>
<dbReference type="GO" id="GO:0003677">
    <property type="term" value="F:DNA binding"/>
    <property type="evidence" value="ECO:0007669"/>
    <property type="project" value="InterPro"/>
</dbReference>
<accession>A0A9D3ZQP4</accession>
<dbReference type="InterPro" id="IPR001510">
    <property type="entry name" value="Znf_PARP"/>
</dbReference>
<dbReference type="Gene3D" id="3.30.170.10">
    <property type="entry name" value="Cyclin-dependent kinase, regulatory subunit"/>
    <property type="match status" value="1"/>
</dbReference>
<feature type="domain" description="PARP-type" evidence="10">
    <location>
        <begin position="8"/>
        <end position="88"/>
    </location>
</feature>
<dbReference type="PROSITE" id="PS50064">
    <property type="entry name" value="ZF_PARP_2"/>
    <property type="match status" value="2"/>
</dbReference>
<dbReference type="SUPFAM" id="SSF57716">
    <property type="entry name" value="Glucocorticoid receptor-like (DNA-binding domain)"/>
    <property type="match status" value="1"/>
</dbReference>
<feature type="domain" description="PARP-type" evidence="10">
    <location>
        <begin position="105"/>
        <end position="127"/>
    </location>
</feature>
<dbReference type="Proteomes" id="UP000828251">
    <property type="component" value="Unassembled WGS sequence"/>
</dbReference>
<dbReference type="Gene3D" id="3.30.1740.10">
    <property type="entry name" value="Zinc finger, PARP-type"/>
    <property type="match status" value="1"/>
</dbReference>
<dbReference type="GO" id="GO:0016538">
    <property type="term" value="F:cyclin-dependent protein serine/threonine kinase regulator activity"/>
    <property type="evidence" value="ECO:0007669"/>
    <property type="project" value="InterPro"/>
</dbReference>
<comment type="function">
    <text evidence="9">Binds to the catalytic subunit of the cyclin dependent kinases and is essential for their biological function.</text>
</comment>
<dbReference type="InterPro" id="IPR036858">
    <property type="entry name" value="Cyclin-dep_kinase_reg-sub_sf"/>
</dbReference>
<evidence type="ECO:0000256" key="5">
    <source>
        <dbReference type="ARBA" id="ARBA00022771"/>
    </source>
</evidence>
<dbReference type="PRINTS" id="PR00296">
    <property type="entry name" value="CYCLINKINASE"/>
</dbReference>
<evidence type="ECO:0000256" key="7">
    <source>
        <dbReference type="ARBA" id="ARBA00023242"/>
    </source>
</evidence>
<evidence type="ECO:0000256" key="8">
    <source>
        <dbReference type="ARBA" id="ARBA00023306"/>
    </source>
</evidence>
<keyword evidence="4" id="KW-0479">Metal-binding</keyword>
<evidence type="ECO:0000259" key="10">
    <source>
        <dbReference type="PROSITE" id="PS50064"/>
    </source>
</evidence>
<keyword evidence="3 9" id="KW-0132">Cell division</keyword>
<organism evidence="11 12">
    <name type="scientific">Gossypium stocksii</name>
    <dbReference type="NCBI Taxonomy" id="47602"/>
    <lineage>
        <taxon>Eukaryota</taxon>
        <taxon>Viridiplantae</taxon>
        <taxon>Streptophyta</taxon>
        <taxon>Embryophyta</taxon>
        <taxon>Tracheophyta</taxon>
        <taxon>Spermatophyta</taxon>
        <taxon>Magnoliopsida</taxon>
        <taxon>eudicotyledons</taxon>
        <taxon>Gunneridae</taxon>
        <taxon>Pentapetalae</taxon>
        <taxon>rosids</taxon>
        <taxon>malvids</taxon>
        <taxon>Malvales</taxon>
        <taxon>Malvaceae</taxon>
        <taxon>Malvoideae</taxon>
        <taxon>Gossypium</taxon>
    </lineage>
</organism>
<dbReference type="SUPFAM" id="SSF55637">
    <property type="entry name" value="Cell cycle regulatory proteins"/>
    <property type="match status" value="1"/>
</dbReference>
<evidence type="ECO:0000256" key="2">
    <source>
        <dbReference type="ARBA" id="ARBA00007782"/>
    </source>
</evidence>
<evidence type="ECO:0000313" key="11">
    <source>
        <dbReference type="EMBL" id="KAH1056948.1"/>
    </source>
</evidence>
<dbReference type="GO" id="GO:0008270">
    <property type="term" value="F:zinc ion binding"/>
    <property type="evidence" value="ECO:0007669"/>
    <property type="project" value="UniProtKB-KW"/>
</dbReference>
<keyword evidence="7" id="KW-0539">Nucleus</keyword>
<dbReference type="EMBL" id="JAIQCV010000010">
    <property type="protein sequence ID" value="KAH1056948.1"/>
    <property type="molecule type" value="Genomic_DNA"/>
</dbReference>
<keyword evidence="6" id="KW-0862">Zinc</keyword>
<dbReference type="SMART" id="SM01084">
    <property type="entry name" value="CKS"/>
    <property type="match status" value="1"/>
</dbReference>
<dbReference type="SMART" id="SM01336">
    <property type="entry name" value="zf-PARP"/>
    <property type="match status" value="1"/>
</dbReference>
<evidence type="ECO:0000256" key="6">
    <source>
        <dbReference type="ARBA" id="ARBA00022833"/>
    </source>
</evidence>
<dbReference type="InterPro" id="IPR036957">
    <property type="entry name" value="Znf_PARP_sf"/>
</dbReference>
<dbReference type="Pfam" id="PF01111">
    <property type="entry name" value="CKS"/>
    <property type="match status" value="1"/>
</dbReference>
<protein>
    <recommendedName>
        <fullName evidence="9">Cyclin-dependent kinases regulatory subunit</fullName>
    </recommendedName>
</protein>
<sequence length="178" mass="20555">MANPPKPWKAEYAKSARSSCKTCKSVINKEVFRLGKMVPATEFDGFMPMWNHADCILRKANQIKTTDDVEGIESLRWEDQQKVRNYVELGVPSNAKNVTPQAMEYAIEVSQASRATCKGCSQKIMKGENEWRAIRVQQSRGWVHYAIHRPEPHIMLFRRPLNYQQQQENQAQQSMLAK</sequence>
<keyword evidence="5" id="KW-0863">Zinc-finger</keyword>
<evidence type="ECO:0000256" key="3">
    <source>
        <dbReference type="ARBA" id="ARBA00022618"/>
    </source>
</evidence>
<evidence type="ECO:0000313" key="12">
    <source>
        <dbReference type="Proteomes" id="UP000828251"/>
    </source>
</evidence>
<comment type="caution">
    <text evidence="11">The sequence shown here is derived from an EMBL/GenBank/DDBJ whole genome shotgun (WGS) entry which is preliminary data.</text>
</comment>
<dbReference type="GO" id="GO:0005634">
    <property type="term" value="C:nucleus"/>
    <property type="evidence" value="ECO:0007669"/>
    <property type="project" value="UniProtKB-SubCell"/>
</dbReference>
<name>A0A9D3ZQP4_9ROSI</name>
<dbReference type="InterPro" id="IPR000789">
    <property type="entry name" value="Cyclin-dep_kinase_reg-sub"/>
</dbReference>
<comment type="subcellular location">
    <subcellularLocation>
        <location evidence="1">Nucleus</location>
    </subcellularLocation>
</comment>
<comment type="similarity">
    <text evidence="2 9">Belongs to the CKS family.</text>
</comment>
<dbReference type="Pfam" id="PF00645">
    <property type="entry name" value="zf-PARP"/>
    <property type="match status" value="1"/>
</dbReference>
<reference evidence="11 12" key="1">
    <citation type="journal article" date="2021" name="Plant Biotechnol. J.">
        <title>Multi-omics assisted identification of the key and species-specific regulatory components of drought-tolerant mechanisms in Gossypium stocksii.</title>
        <authorList>
            <person name="Yu D."/>
            <person name="Ke L."/>
            <person name="Zhang D."/>
            <person name="Wu Y."/>
            <person name="Sun Y."/>
            <person name="Mei J."/>
            <person name="Sun J."/>
            <person name="Sun Y."/>
        </authorList>
    </citation>
    <scope>NUCLEOTIDE SEQUENCE [LARGE SCALE GENOMIC DNA]</scope>
    <source>
        <strain evidence="12">cv. E1</strain>
        <tissue evidence="11">Leaf</tissue>
    </source>
</reference>
<gene>
    <name evidence="11" type="ORF">J1N35_035013</name>
</gene>
<evidence type="ECO:0000256" key="4">
    <source>
        <dbReference type="ARBA" id="ARBA00022723"/>
    </source>
</evidence>